<gene>
    <name evidence="1" type="ORF">B0J13DRAFT_517625</name>
</gene>
<keyword evidence="2" id="KW-1185">Reference proteome</keyword>
<name>A0A9P9FIY6_9HYPO</name>
<organism evidence="1 2">
    <name type="scientific">Dactylonectria estremocensis</name>
    <dbReference type="NCBI Taxonomy" id="1079267"/>
    <lineage>
        <taxon>Eukaryota</taxon>
        <taxon>Fungi</taxon>
        <taxon>Dikarya</taxon>
        <taxon>Ascomycota</taxon>
        <taxon>Pezizomycotina</taxon>
        <taxon>Sordariomycetes</taxon>
        <taxon>Hypocreomycetidae</taxon>
        <taxon>Hypocreales</taxon>
        <taxon>Nectriaceae</taxon>
        <taxon>Dactylonectria</taxon>
    </lineage>
</organism>
<dbReference type="Proteomes" id="UP000717696">
    <property type="component" value="Unassembled WGS sequence"/>
</dbReference>
<dbReference type="AlphaFoldDB" id="A0A9P9FIY6"/>
<reference evidence="1" key="1">
    <citation type="journal article" date="2021" name="Nat. Commun.">
        <title>Genetic determinants of endophytism in the Arabidopsis root mycobiome.</title>
        <authorList>
            <person name="Mesny F."/>
            <person name="Miyauchi S."/>
            <person name="Thiergart T."/>
            <person name="Pickel B."/>
            <person name="Atanasova L."/>
            <person name="Karlsson M."/>
            <person name="Huettel B."/>
            <person name="Barry K.W."/>
            <person name="Haridas S."/>
            <person name="Chen C."/>
            <person name="Bauer D."/>
            <person name="Andreopoulos W."/>
            <person name="Pangilinan J."/>
            <person name="LaButti K."/>
            <person name="Riley R."/>
            <person name="Lipzen A."/>
            <person name="Clum A."/>
            <person name="Drula E."/>
            <person name="Henrissat B."/>
            <person name="Kohler A."/>
            <person name="Grigoriev I.V."/>
            <person name="Martin F.M."/>
            <person name="Hacquard S."/>
        </authorList>
    </citation>
    <scope>NUCLEOTIDE SEQUENCE</scope>
    <source>
        <strain evidence="1">MPI-CAGE-AT-0021</strain>
    </source>
</reference>
<protein>
    <submittedName>
        <fullName evidence="1">Uncharacterized protein</fullName>
    </submittedName>
</protein>
<evidence type="ECO:0000313" key="2">
    <source>
        <dbReference type="Proteomes" id="UP000717696"/>
    </source>
</evidence>
<evidence type="ECO:0000313" key="1">
    <source>
        <dbReference type="EMBL" id="KAH7162358.1"/>
    </source>
</evidence>
<proteinExistence type="predicted"/>
<sequence>MRARVTDFLPSRVTIVFNSEMQPVSLIRAGLPTCHCPIDFFLSLCTLSWYLSPPAHCAPLNPPAPGPPQMRATLGDDSRHARHGHIAGVVFGQPAQWLGSYVMGGRPSWFMLVAEKRVVKLTRLDPRNRTSEPGAYILTDAACFRRGTCIRRDTVPLVVFLKGFCLSMDAFQGQPTLQSIVRSIGAPRSTETLGASVSQLYFVVRLEQA</sequence>
<accession>A0A9P9FIY6</accession>
<dbReference type="EMBL" id="JAGMUU010000001">
    <property type="protein sequence ID" value="KAH7162358.1"/>
    <property type="molecule type" value="Genomic_DNA"/>
</dbReference>
<comment type="caution">
    <text evidence="1">The sequence shown here is derived from an EMBL/GenBank/DDBJ whole genome shotgun (WGS) entry which is preliminary data.</text>
</comment>